<proteinExistence type="predicted"/>
<keyword evidence="2" id="KW-1185">Reference proteome</keyword>
<feature type="non-terminal residue" evidence="1">
    <location>
        <position position="39"/>
    </location>
</feature>
<dbReference type="Proteomes" id="UP000265520">
    <property type="component" value="Unassembled WGS sequence"/>
</dbReference>
<protein>
    <submittedName>
        <fullName evidence="1">Uncharacterized protein</fullName>
    </submittedName>
</protein>
<organism evidence="1 2">
    <name type="scientific">Trifolium medium</name>
    <dbReference type="NCBI Taxonomy" id="97028"/>
    <lineage>
        <taxon>Eukaryota</taxon>
        <taxon>Viridiplantae</taxon>
        <taxon>Streptophyta</taxon>
        <taxon>Embryophyta</taxon>
        <taxon>Tracheophyta</taxon>
        <taxon>Spermatophyta</taxon>
        <taxon>Magnoliopsida</taxon>
        <taxon>eudicotyledons</taxon>
        <taxon>Gunneridae</taxon>
        <taxon>Pentapetalae</taxon>
        <taxon>rosids</taxon>
        <taxon>fabids</taxon>
        <taxon>Fabales</taxon>
        <taxon>Fabaceae</taxon>
        <taxon>Papilionoideae</taxon>
        <taxon>50 kb inversion clade</taxon>
        <taxon>NPAAA clade</taxon>
        <taxon>Hologalegina</taxon>
        <taxon>IRL clade</taxon>
        <taxon>Trifolieae</taxon>
        <taxon>Trifolium</taxon>
    </lineage>
</organism>
<evidence type="ECO:0000313" key="2">
    <source>
        <dbReference type="Proteomes" id="UP000265520"/>
    </source>
</evidence>
<reference evidence="1 2" key="1">
    <citation type="journal article" date="2018" name="Front. Plant Sci.">
        <title>Red Clover (Trifolium pratense) and Zigzag Clover (T. medium) - A Picture of Genomic Similarities and Differences.</title>
        <authorList>
            <person name="Dluhosova J."/>
            <person name="Istvanek J."/>
            <person name="Nedelnik J."/>
            <person name="Repkova J."/>
        </authorList>
    </citation>
    <scope>NUCLEOTIDE SEQUENCE [LARGE SCALE GENOMIC DNA]</scope>
    <source>
        <strain evidence="2">cv. 10/8</strain>
        <tissue evidence="1">Leaf</tissue>
    </source>
</reference>
<accession>A0A392VDZ9</accession>
<dbReference type="AlphaFoldDB" id="A0A392VDZ9"/>
<sequence length="39" mass="4558">MVDLLGAEPYDAEFEVKKTKGAHVRTTYLKDLFKHHIQQ</sequence>
<comment type="caution">
    <text evidence="1">The sequence shown here is derived from an EMBL/GenBank/DDBJ whole genome shotgun (WGS) entry which is preliminary data.</text>
</comment>
<name>A0A392VDZ9_9FABA</name>
<evidence type="ECO:0000313" key="1">
    <source>
        <dbReference type="EMBL" id="MCI85045.1"/>
    </source>
</evidence>
<dbReference type="EMBL" id="LXQA011105662">
    <property type="protein sequence ID" value="MCI85045.1"/>
    <property type="molecule type" value="Genomic_DNA"/>
</dbReference>